<accession>I4Z0Q4</accession>
<dbReference type="EMBL" id="JH660640">
    <property type="protein sequence ID" value="EIM29796.1"/>
    <property type="molecule type" value="Genomic_DNA"/>
</dbReference>
<dbReference type="PATRIC" id="fig|864069.3.peg.1239"/>
<sequence>MSDIYWKRTSDVWGDEAGDPTDFTAIDPERPGSEPEQYIGRVMQHLHGPQKGLWFWSMICTNPGPRFPFPTNGTEARRGDAGRRVIECYRRMAGFYGVPDLKTQHSSGHG</sequence>
<reference evidence="1 2" key="1">
    <citation type="submission" date="2012-02" db="EMBL/GenBank/DDBJ databases">
        <title>Improved High-Quality Draft sequence of Microvirga sp. WSM3557.</title>
        <authorList>
            <consortium name="US DOE Joint Genome Institute"/>
            <person name="Lucas S."/>
            <person name="Han J."/>
            <person name="Lapidus A."/>
            <person name="Cheng J.-F."/>
            <person name="Goodwin L."/>
            <person name="Pitluck S."/>
            <person name="Peters L."/>
            <person name="Zhang X."/>
            <person name="Detter J.C."/>
            <person name="Han C."/>
            <person name="Tapia R."/>
            <person name="Land M."/>
            <person name="Hauser L."/>
            <person name="Kyrpides N."/>
            <person name="Ivanova N."/>
            <person name="Pagani I."/>
            <person name="Brau L."/>
            <person name="Yates R."/>
            <person name="O'Hara G."/>
            <person name="Rui T."/>
            <person name="Howieson J."/>
            <person name="Reeve W."/>
            <person name="Woyke T."/>
        </authorList>
    </citation>
    <scope>NUCLEOTIDE SEQUENCE [LARGE SCALE GENOMIC DNA]</scope>
    <source>
        <strain evidence="1 2">WSM3557</strain>
    </source>
</reference>
<proteinExistence type="predicted"/>
<dbReference type="OrthoDB" id="8019908at2"/>
<dbReference type="AlphaFoldDB" id="I4Z0Q4"/>
<evidence type="ECO:0000313" key="2">
    <source>
        <dbReference type="Proteomes" id="UP000003947"/>
    </source>
</evidence>
<dbReference type="STRING" id="864069.MicloDRAFT_00011160"/>
<dbReference type="HOGENOM" id="CLU_2302646_0_0_5"/>
<dbReference type="RefSeq" id="WP_009489794.1">
    <property type="nucleotide sequence ID" value="NZ_CP141050.1"/>
</dbReference>
<dbReference type="Proteomes" id="UP000003947">
    <property type="component" value="Unassembled WGS sequence"/>
</dbReference>
<organism evidence="1 2">
    <name type="scientific">Microvirga lotononidis</name>
    <dbReference type="NCBI Taxonomy" id="864069"/>
    <lineage>
        <taxon>Bacteria</taxon>
        <taxon>Pseudomonadati</taxon>
        <taxon>Pseudomonadota</taxon>
        <taxon>Alphaproteobacteria</taxon>
        <taxon>Hyphomicrobiales</taxon>
        <taxon>Methylobacteriaceae</taxon>
        <taxon>Microvirga</taxon>
    </lineage>
</organism>
<evidence type="ECO:0000313" key="1">
    <source>
        <dbReference type="EMBL" id="EIM29796.1"/>
    </source>
</evidence>
<gene>
    <name evidence="1" type="ORF">MicloDRAFT_00011160</name>
</gene>
<keyword evidence="2" id="KW-1185">Reference proteome</keyword>
<protein>
    <submittedName>
        <fullName evidence="1">Uncharacterized protein</fullName>
    </submittedName>
</protein>
<name>I4Z0Q4_9HYPH</name>